<dbReference type="EMBL" id="CAJNRF010013819">
    <property type="protein sequence ID" value="CAF2152258.1"/>
    <property type="molecule type" value="Genomic_DNA"/>
</dbReference>
<dbReference type="Proteomes" id="UP000663856">
    <property type="component" value="Unassembled WGS sequence"/>
</dbReference>
<accession>A0A816XYS7</accession>
<dbReference type="CDD" id="cd00303">
    <property type="entry name" value="retropepsin_like"/>
    <property type="match status" value="1"/>
</dbReference>
<dbReference type="SUPFAM" id="SSF50630">
    <property type="entry name" value="Acid proteases"/>
    <property type="match status" value="1"/>
</dbReference>
<sequence length="453" mass="52036">QCQNSHPEILRLEKIIASFNSQYISKDSQVKIHNTTSYTNIKSTVQPSVQNNNNTNVKNKIVIKKSKKVKANKNSVKQSKYFFGSYKSGLDLICSNNKIVTNNKMDNDRVSKLPMQPDLPNAPPSEKTKFHNKFHNSFTKELDKAHKQELKMLTVTSNGHTQFQLTNSCEKFLPGAMNSVSSLTIPTHTFGIMNTPQRIKVTNESFNTPTTVKNITPNLFWINVNNSFIHSLVDTGSEYSSIRSDLISKFNLQITPLPDNEYDYSVGIAGHVPIEGTVVLRIKLLDIDLGEHLFKVIPKLSEDTDEIVLGIDFLIKKELMYCGDRRILKGYHPEYHLWTYQSTTNSVTRIWSEIECRIKSGIKLRPHSKKVVSVNVDLQPYLVGRDNRYDVKNFSYGTEINLIRPLNTDDMPYEHLSKYDLRYYTSFPDNLYIVDLENPQFELDNQSSYLLNY</sequence>
<proteinExistence type="predicted"/>
<dbReference type="InterPro" id="IPR021109">
    <property type="entry name" value="Peptidase_aspartic_dom_sf"/>
</dbReference>
<feature type="non-terminal residue" evidence="1">
    <location>
        <position position="1"/>
    </location>
</feature>
<dbReference type="Gene3D" id="2.40.70.10">
    <property type="entry name" value="Acid Proteases"/>
    <property type="match status" value="1"/>
</dbReference>
<gene>
    <name evidence="1" type="ORF">WKI299_LOCUS30540</name>
</gene>
<comment type="caution">
    <text evidence="1">The sequence shown here is derived from an EMBL/GenBank/DDBJ whole genome shotgun (WGS) entry which is preliminary data.</text>
</comment>
<evidence type="ECO:0000313" key="1">
    <source>
        <dbReference type="EMBL" id="CAF2152258.1"/>
    </source>
</evidence>
<name>A0A816XYS7_9BILA</name>
<protein>
    <submittedName>
        <fullName evidence="1">Uncharacterized protein</fullName>
    </submittedName>
</protein>
<organism evidence="1 2">
    <name type="scientific">Rotaria magnacalcarata</name>
    <dbReference type="NCBI Taxonomy" id="392030"/>
    <lineage>
        <taxon>Eukaryota</taxon>
        <taxon>Metazoa</taxon>
        <taxon>Spiralia</taxon>
        <taxon>Gnathifera</taxon>
        <taxon>Rotifera</taxon>
        <taxon>Eurotatoria</taxon>
        <taxon>Bdelloidea</taxon>
        <taxon>Philodinida</taxon>
        <taxon>Philodinidae</taxon>
        <taxon>Rotaria</taxon>
    </lineage>
</organism>
<dbReference type="AlphaFoldDB" id="A0A816XYS7"/>
<evidence type="ECO:0000313" key="2">
    <source>
        <dbReference type="Proteomes" id="UP000663856"/>
    </source>
</evidence>
<reference evidence="1" key="1">
    <citation type="submission" date="2021-02" db="EMBL/GenBank/DDBJ databases">
        <authorList>
            <person name="Nowell W R."/>
        </authorList>
    </citation>
    <scope>NUCLEOTIDE SEQUENCE</scope>
</reference>
<feature type="non-terminal residue" evidence="1">
    <location>
        <position position="453"/>
    </location>
</feature>